<keyword evidence="1 4" id="KW-0728">SH3 domain</keyword>
<evidence type="ECO:0000313" key="10">
    <source>
        <dbReference type="EMBL" id="CAK8678558.1"/>
    </source>
</evidence>
<keyword evidence="2" id="KW-0343">GTPase activation</keyword>
<dbReference type="InterPro" id="IPR051627">
    <property type="entry name" value="SLIT-ROBO_RhoGAP"/>
</dbReference>
<name>A0ABP0FKH4_CLALP</name>
<dbReference type="SUPFAM" id="SSF48350">
    <property type="entry name" value="GTPase activation domain, GAP"/>
    <property type="match status" value="1"/>
</dbReference>
<dbReference type="InterPro" id="IPR027267">
    <property type="entry name" value="AH/BAR_dom_sf"/>
</dbReference>
<organism evidence="10 11">
    <name type="scientific">Clavelina lepadiformis</name>
    <name type="common">Light-bulb sea squirt</name>
    <name type="synonym">Ascidia lepadiformis</name>
    <dbReference type="NCBI Taxonomy" id="159417"/>
    <lineage>
        <taxon>Eukaryota</taxon>
        <taxon>Metazoa</taxon>
        <taxon>Chordata</taxon>
        <taxon>Tunicata</taxon>
        <taxon>Ascidiacea</taxon>
        <taxon>Aplousobranchia</taxon>
        <taxon>Clavelinidae</taxon>
        <taxon>Clavelina</taxon>
    </lineage>
</organism>
<dbReference type="EMBL" id="CAWYQH010000057">
    <property type="protein sequence ID" value="CAK8678558.1"/>
    <property type="molecule type" value="Genomic_DNA"/>
</dbReference>
<dbReference type="InterPro" id="IPR001452">
    <property type="entry name" value="SH3_domain"/>
</dbReference>
<evidence type="ECO:0000256" key="4">
    <source>
        <dbReference type="PROSITE-ProRule" id="PRU00192"/>
    </source>
</evidence>
<dbReference type="InterPro" id="IPR031160">
    <property type="entry name" value="F_BAR_dom"/>
</dbReference>
<accession>A0ABP0FKH4</accession>
<evidence type="ECO:0000259" key="8">
    <source>
        <dbReference type="PROSITE" id="PS50238"/>
    </source>
</evidence>
<feature type="region of interest" description="Disordered" evidence="6">
    <location>
        <begin position="990"/>
        <end position="1025"/>
    </location>
</feature>
<evidence type="ECO:0000259" key="7">
    <source>
        <dbReference type="PROSITE" id="PS50002"/>
    </source>
</evidence>
<keyword evidence="3 5" id="KW-0175">Coiled coil</keyword>
<feature type="region of interest" description="Disordered" evidence="6">
    <location>
        <begin position="799"/>
        <end position="849"/>
    </location>
</feature>
<dbReference type="Pfam" id="PF00018">
    <property type="entry name" value="SH3_1"/>
    <property type="match status" value="1"/>
</dbReference>
<feature type="compositionally biased region" description="Polar residues" evidence="6">
    <location>
        <begin position="863"/>
        <end position="877"/>
    </location>
</feature>
<evidence type="ECO:0000256" key="3">
    <source>
        <dbReference type="ARBA" id="ARBA00023054"/>
    </source>
</evidence>
<dbReference type="InterPro" id="IPR036028">
    <property type="entry name" value="SH3-like_dom_sf"/>
</dbReference>
<dbReference type="Proteomes" id="UP001642483">
    <property type="component" value="Unassembled WGS sequence"/>
</dbReference>
<feature type="compositionally biased region" description="Low complexity" evidence="6">
    <location>
        <begin position="717"/>
        <end position="727"/>
    </location>
</feature>
<dbReference type="Gene3D" id="2.30.30.40">
    <property type="entry name" value="SH3 Domains"/>
    <property type="match status" value="1"/>
</dbReference>
<dbReference type="SMART" id="SM00324">
    <property type="entry name" value="RhoGAP"/>
    <property type="match status" value="1"/>
</dbReference>
<dbReference type="Gene3D" id="1.20.1270.60">
    <property type="entry name" value="Arfaptin homology (AH) domain/BAR domain"/>
    <property type="match status" value="1"/>
</dbReference>
<feature type="compositionally biased region" description="Basic and acidic residues" evidence="6">
    <location>
        <begin position="878"/>
        <end position="893"/>
    </location>
</feature>
<evidence type="ECO:0000313" key="11">
    <source>
        <dbReference type="Proteomes" id="UP001642483"/>
    </source>
</evidence>
<dbReference type="PANTHER" id="PTHR14166">
    <property type="entry name" value="SLIT-ROBO RHO GTPASE ACTIVATING PROTEIN"/>
    <property type="match status" value="1"/>
</dbReference>
<dbReference type="Gene3D" id="1.10.555.10">
    <property type="entry name" value="Rho GTPase activation protein"/>
    <property type="match status" value="1"/>
</dbReference>
<feature type="region of interest" description="Disordered" evidence="6">
    <location>
        <begin position="863"/>
        <end position="893"/>
    </location>
</feature>
<keyword evidence="11" id="KW-1185">Reference proteome</keyword>
<dbReference type="SMART" id="SM00326">
    <property type="entry name" value="SH3"/>
    <property type="match status" value="1"/>
</dbReference>
<dbReference type="PROSITE" id="PS50002">
    <property type="entry name" value="SH3"/>
    <property type="match status" value="1"/>
</dbReference>
<dbReference type="Pfam" id="PF00611">
    <property type="entry name" value="FCH"/>
    <property type="match status" value="1"/>
</dbReference>
<evidence type="ECO:0000256" key="6">
    <source>
        <dbReference type="SAM" id="MobiDB-lite"/>
    </source>
</evidence>
<sequence>MSSKKVKNSLVDCEVKIKEIRLQLIEQVKCVDQSTESRIALVGDIQDFFRKKSEIETEYAKKLDTLCDKYLTKHRNSHHAKKEQLMFDFHSPFLCWLQLLELCQRESKDHYMLANIFLNQIVPQLQITAEDVTRLHKKGRELALTSHESLMKDSRMLYQAMQLNQTHWVEFNQAEGKLRQVEKQFDKRTDKSSESPKVDTKIRRSTSFKKMEKLKDKRAEKYMESKLKFIKAENEYLLQQDATNAALKKYYVEDIGMLLNVLDLGCHSAMKRMWATYCDAETAAQLSRTKGIEKMNQFVSDLDQSQDKMRYLENHSKHFTCPGEFLSSSHSEDSLKQVSLLLPQVRKEAKKRVAEMEYTMKQMSVDVEELQKTFRAATNSYDQVCTSINCDVASSFNHTYSSNDSGGSASIPSISYASATPHYVTKDIQKIRETLLDTETYYLQKLEEYIQKSSQLRRLNSKHSTLEDSLLKVAETPLAEVLPFTSKASVLKPSKKSQKDSGGVIPLVVESCIRSINLYGLHHQGIFRVPGSHQDIAEMKLQFEKDENPISEKGDKVEINAVAGLLKLYFRQLDENLFPSYVFDDLVQCAHISNTEERSTRIRQILLNVPESVLILMRYLFAFLNHLSQNSDENMMDAYNIAVCFGPSLLPVPETYDQVTCQANVNEIIKTIILCHEEIFSLDMDGPKYEKVMATEEFSDDERPGLDLAMGIDRPSDQQSVHSSSSDNDSEPLLDACAKYDYKGRSERELSFQKGDSLILYRRANADWWEGNFRGEDGLVPHAYIVVLDSGHANSDLLSRTGSESSLSSTTPVVSSAHYVASPGTETDGRLSSKGSTKQGAASLPLKTKSLDRYQNVQQYISQKAGSSKTLHENTPSESHKVNRSGSERCEKSHPMQYVENDAEGTDDPSDPFSLTVAERIAHFRKSTIKPNSDPENPQAARHPPRIVINSGSSQTVEASMKHTLKELQALNVQRSLSSRNVAPDVVLDTLESQDDKRRQSWTTGPEGLAPDRATTSTKKLNANNNNFNSVQYQVSLITRNQMHSLEEPLTLQTDRVNSKSSLNCGDKTQKHVTHKTNW</sequence>
<reference evidence="10 11" key="1">
    <citation type="submission" date="2024-02" db="EMBL/GenBank/DDBJ databases">
        <authorList>
            <person name="Daric V."/>
            <person name="Darras S."/>
        </authorList>
    </citation>
    <scope>NUCLEOTIDE SEQUENCE [LARGE SCALE GENOMIC DNA]</scope>
</reference>
<comment type="caution">
    <text evidence="10">The sequence shown here is derived from an EMBL/GenBank/DDBJ whole genome shotgun (WGS) entry which is preliminary data.</text>
</comment>
<dbReference type="SUPFAM" id="SSF50044">
    <property type="entry name" value="SH3-domain"/>
    <property type="match status" value="1"/>
</dbReference>
<dbReference type="InterPro" id="IPR008936">
    <property type="entry name" value="Rho_GTPase_activation_prot"/>
</dbReference>
<feature type="region of interest" description="Disordered" evidence="6">
    <location>
        <begin position="709"/>
        <end position="733"/>
    </location>
</feature>
<evidence type="ECO:0000256" key="2">
    <source>
        <dbReference type="ARBA" id="ARBA00022468"/>
    </source>
</evidence>
<dbReference type="InterPro" id="IPR001060">
    <property type="entry name" value="FCH_dom"/>
</dbReference>
<protein>
    <submittedName>
        <fullName evidence="10">Uncharacterized protein</fullName>
    </submittedName>
</protein>
<feature type="domain" description="Rho-GAP" evidence="8">
    <location>
        <begin position="489"/>
        <end position="680"/>
    </location>
</feature>
<evidence type="ECO:0000256" key="1">
    <source>
        <dbReference type="ARBA" id="ARBA00022443"/>
    </source>
</evidence>
<dbReference type="SUPFAM" id="SSF103657">
    <property type="entry name" value="BAR/IMD domain-like"/>
    <property type="match status" value="1"/>
</dbReference>
<feature type="compositionally biased region" description="Low complexity" evidence="6">
    <location>
        <begin position="799"/>
        <end position="816"/>
    </location>
</feature>
<dbReference type="InterPro" id="IPR000198">
    <property type="entry name" value="RhoGAP_dom"/>
</dbReference>
<dbReference type="PROSITE" id="PS50238">
    <property type="entry name" value="RHOGAP"/>
    <property type="match status" value="1"/>
</dbReference>
<evidence type="ECO:0000259" key="9">
    <source>
        <dbReference type="PROSITE" id="PS51741"/>
    </source>
</evidence>
<gene>
    <name evidence="10" type="ORF">CVLEPA_LOCUS8478</name>
</gene>
<dbReference type="SMART" id="SM00055">
    <property type="entry name" value="FCH"/>
    <property type="match status" value="1"/>
</dbReference>
<feature type="region of interest" description="Disordered" evidence="6">
    <location>
        <begin position="926"/>
        <end position="946"/>
    </location>
</feature>
<proteinExistence type="predicted"/>
<dbReference type="PROSITE" id="PS51741">
    <property type="entry name" value="F_BAR"/>
    <property type="match status" value="1"/>
</dbReference>
<dbReference type="Pfam" id="PF00620">
    <property type="entry name" value="RhoGAP"/>
    <property type="match status" value="1"/>
</dbReference>
<feature type="domain" description="SH3" evidence="7">
    <location>
        <begin position="731"/>
        <end position="790"/>
    </location>
</feature>
<evidence type="ECO:0000256" key="5">
    <source>
        <dbReference type="PROSITE-ProRule" id="PRU01077"/>
    </source>
</evidence>
<feature type="domain" description="F-BAR" evidence="9">
    <location>
        <begin position="18"/>
        <end position="307"/>
    </location>
</feature>